<evidence type="ECO:0000256" key="1">
    <source>
        <dbReference type="SAM" id="MobiDB-lite"/>
    </source>
</evidence>
<dbReference type="InterPro" id="IPR009783">
    <property type="entry name" value="DUF1348"/>
</dbReference>
<name>A0A9P6B5N5_9AGAM</name>
<evidence type="ECO:0000313" key="2">
    <source>
        <dbReference type="EMBL" id="KAF9516766.1"/>
    </source>
</evidence>
<dbReference type="InterPro" id="IPR032710">
    <property type="entry name" value="NTF2-like_dom_sf"/>
</dbReference>
<comment type="caution">
    <text evidence="2">The sequence shown here is derived from an EMBL/GenBank/DDBJ whole genome shotgun (WGS) entry which is preliminary data.</text>
</comment>
<feature type="non-terminal residue" evidence="2">
    <location>
        <position position="1"/>
    </location>
</feature>
<evidence type="ECO:0000313" key="3">
    <source>
        <dbReference type="Proteomes" id="UP000886523"/>
    </source>
</evidence>
<dbReference type="EMBL" id="MU128936">
    <property type="protein sequence ID" value="KAF9516766.1"/>
    <property type="molecule type" value="Genomic_DNA"/>
</dbReference>
<dbReference type="SUPFAM" id="SSF54427">
    <property type="entry name" value="NTF2-like"/>
    <property type="match status" value="1"/>
</dbReference>
<keyword evidence="3" id="KW-1185">Reference proteome</keyword>
<accession>A0A9P6B5N5</accession>
<dbReference type="Proteomes" id="UP000886523">
    <property type="component" value="Unassembled WGS sequence"/>
</dbReference>
<sequence length="100" mass="11685">FHPVIRYPSATVTPLARFLHPRNPPNPSRSHNHTEGPRGSAKGYFARTLRRVTLKVCPLHTPRSNLPRRLESTWRNQDSFFNGRESIIEPLTKQWEKEMN</sequence>
<protein>
    <submittedName>
        <fullName evidence="2">Uncharacterized protein</fullName>
    </submittedName>
</protein>
<organism evidence="2 3">
    <name type="scientific">Hydnum rufescens UP504</name>
    <dbReference type="NCBI Taxonomy" id="1448309"/>
    <lineage>
        <taxon>Eukaryota</taxon>
        <taxon>Fungi</taxon>
        <taxon>Dikarya</taxon>
        <taxon>Basidiomycota</taxon>
        <taxon>Agaricomycotina</taxon>
        <taxon>Agaricomycetes</taxon>
        <taxon>Cantharellales</taxon>
        <taxon>Hydnaceae</taxon>
        <taxon>Hydnum</taxon>
    </lineage>
</organism>
<proteinExistence type="predicted"/>
<feature type="region of interest" description="Disordered" evidence="1">
    <location>
        <begin position="15"/>
        <end position="43"/>
    </location>
</feature>
<gene>
    <name evidence="2" type="ORF">BS47DRAFT_1340396</name>
</gene>
<reference evidence="2" key="1">
    <citation type="journal article" date="2020" name="Nat. Commun.">
        <title>Large-scale genome sequencing of mycorrhizal fungi provides insights into the early evolution of symbiotic traits.</title>
        <authorList>
            <person name="Miyauchi S."/>
            <person name="Kiss E."/>
            <person name="Kuo A."/>
            <person name="Drula E."/>
            <person name="Kohler A."/>
            <person name="Sanchez-Garcia M."/>
            <person name="Morin E."/>
            <person name="Andreopoulos B."/>
            <person name="Barry K.W."/>
            <person name="Bonito G."/>
            <person name="Buee M."/>
            <person name="Carver A."/>
            <person name="Chen C."/>
            <person name="Cichocki N."/>
            <person name="Clum A."/>
            <person name="Culley D."/>
            <person name="Crous P.W."/>
            <person name="Fauchery L."/>
            <person name="Girlanda M."/>
            <person name="Hayes R.D."/>
            <person name="Keri Z."/>
            <person name="LaButti K."/>
            <person name="Lipzen A."/>
            <person name="Lombard V."/>
            <person name="Magnuson J."/>
            <person name="Maillard F."/>
            <person name="Murat C."/>
            <person name="Nolan M."/>
            <person name="Ohm R.A."/>
            <person name="Pangilinan J."/>
            <person name="Pereira M.F."/>
            <person name="Perotto S."/>
            <person name="Peter M."/>
            <person name="Pfister S."/>
            <person name="Riley R."/>
            <person name="Sitrit Y."/>
            <person name="Stielow J.B."/>
            <person name="Szollosi G."/>
            <person name="Zifcakova L."/>
            <person name="Stursova M."/>
            <person name="Spatafora J.W."/>
            <person name="Tedersoo L."/>
            <person name="Vaario L.M."/>
            <person name="Yamada A."/>
            <person name="Yan M."/>
            <person name="Wang P."/>
            <person name="Xu J."/>
            <person name="Bruns T."/>
            <person name="Baldrian P."/>
            <person name="Vilgalys R."/>
            <person name="Dunand C."/>
            <person name="Henrissat B."/>
            <person name="Grigoriev I.V."/>
            <person name="Hibbett D."/>
            <person name="Nagy L.G."/>
            <person name="Martin F.M."/>
        </authorList>
    </citation>
    <scope>NUCLEOTIDE SEQUENCE</scope>
    <source>
        <strain evidence="2">UP504</strain>
    </source>
</reference>
<dbReference type="AlphaFoldDB" id="A0A9P6B5N5"/>
<dbReference type="Pfam" id="PF07080">
    <property type="entry name" value="DUF1348"/>
    <property type="match status" value="1"/>
</dbReference>
<dbReference type="OrthoDB" id="14527at2759"/>